<name>A0A099L383_COLPS</name>
<dbReference type="EMBL" id="JQEC01000002">
    <property type="protein sequence ID" value="KGJ97424.1"/>
    <property type="molecule type" value="Genomic_DNA"/>
</dbReference>
<dbReference type="Gene3D" id="3.40.30.10">
    <property type="entry name" value="Glutaredoxin"/>
    <property type="match status" value="1"/>
</dbReference>
<dbReference type="PROSITE" id="PS51352">
    <property type="entry name" value="THIOREDOXIN_2"/>
    <property type="match status" value="1"/>
</dbReference>
<evidence type="ECO:0000313" key="5">
    <source>
        <dbReference type="Proteomes" id="UP000029868"/>
    </source>
</evidence>
<dbReference type="InterPro" id="IPR036249">
    <property type="entry name" value="Thioredoxin-like_sf"/>
</dbReference>
<dbReference type="InterPro" id="IPR050455">
    <property type="entry name" value="Tpx_Peroxidase_subfamily"/>
</dbReference>
<evidence type="ECO:0000259" key="3">
    <source>
        <dbReference type="PROSITE" id="PS51352"/>
    </source>
</evidence>
<feature type="chain" id="PRO_5001957610" evidence="2">
    <location>
        <begin position="31"/>
        <end position="196"/>
    </location>
</feature>
<reference evidence="4 5" key="1">
    <citation type="submission" date="2014-08" db="EMBL/GenBank/DDBJ databases">
        <title>Genomic and Phenotypic Diversity of Colwellia psychrerythraea strains from Disparate Marine Basins.</title>
        <authorList>
            <person name="Techtmann S.M."/>
            <person name="Stelling S.C."/>
            <person name="Utturkar S.M."/>
            <person name="Alshibli N."/>
            <person name="Harris A."/>
            <person name="Brown S.D."/>
            <person name="Hazen T.C."/>
        </authorList>
    </citation>
    <scope>NUCLEOTIDE SEQUENCE [LARGE SCALE GENOMIC DNA]</scope>
    <source>
        <strain evidence="4 5">GAB14E</strain>
    </source>
</reference>
<evidence type="ECO:0000313" key="4">
    <source>
        <dbReference type="EMBL" id="KGJ97424.1"/>
    </source>
</evidence>
<gene>
    <name evidence="4" type="ORF">GAB14E_1013</name>
</gene>
<dbReference type="AlphaFoldDB" id="A0A099L383"/>
<proteinExistence type="predicted"/>
<keyword evidence="2" id="KW-0732">Signal</keyword>
<sequence length="196" mass="22200">MNIRTELTFHRKAVISLLLSLLFLTNSAIANTISNVGPTLNQKAPIISVLNTQLKAVNISQLSGKQGLIILFFRSADWCPFCKKHLIELNNQAEDFTKLGYGLAGISYDNTDILKKFARQQNISFPLLSDQNVRTMSAYNILNKEYSLGDDNYGIPYPGVVVIDNQGKVIHKHFFKGYKKRVRFSDLYLQLKNVDK</sequence>
<dbReference type="GO" id="GO:0016209">
    <property type="term" value="F:antioxidant activity"/>
    <property type="evidence" value="ECO:0007669"/>
    <property type="project" value="InterPro"/>
</dbReference>
<comment type="caution">
    <text evidence="4">The sequence shown here is derived from an EMBL/GenBank/DDBJ whole genome shotgun (WGS) entry which is preliminary data.</text>
</comment>
<evidence type="ECO:0000256" key="2">
    <source>
        <dbReference type="SAM" id="SignalP"/>
    </source>
</evidence>
<dbReference type="InterPro" id="IPR013766">
    <property type="entry name" value="Thioredoxin_domain"/>
</dbReference>
<organism evidence="4 5">
    <name type="scientific">Colwellia psychrerythraea</name>
    <name type="common">Vibrio psychroerythus</name>
    <dbReference type="NCBI Taxonomy" id="28229"/>
    <lineage>
        <taxon>Bacteria</taxon>
        <taxon>Pseudomonadati</taxon>
        <taxon>Pseudomonadota</taxon>
        <taxon>Gammaproteobacteria</taxon>
        <taxon>Alteromonadales</taxon>
        <taxon>Colwelliaceae</taxon>
        <taxon>Colwellia</taxon>
    </lineage>
</organism>
<dbReference type="RefSeq" id="WP_052093361.1">
    <property type="nucleotide sequence ID" value="NZ_JQEC01000002.1"/>
</dbReference>
<feature type="signal peptide" evidence="2">
    <location>
        <begin position="1"/>
        <end position="30"/>
    </location>
</feature>
<dbReference type="OrthoDB" id="9809746at2"/>
<dbReference type="PANTHER" id="PTHR43110:SF1">
    <property type="entry name" value="THIOL PEROXIDASE"/>
    <property type="match status" value="1"/>
</dbReference>
<feature type="domain" description="Thioredoxin" evidence="3">
    <location>
        <begin position="38"/>
        <end position="196"/>
    </location>
</feature>
<accession>A0A099L383</accession>
<protein>
    <submittedName>
        <fullName evidence="4">Alkyl hydroperoxide reductase/ Thiol specific antioxidant/ Mal allergen</fullName>
    </submittedName>
</protein>
<dbReference type="Proteomes" id="UP000029868">
    <property type="component" value="Unassembled WGS sequence"/>
</dbReference>
<dbReference type="PANTHER" id="PTHR43110">
    <property type="entry name" value="THIOL PEROXIDASE"/>
    <property type="match status" value="1"/>
</dbReference>
<dbReference type="Pfam" id="PF00578">
    <property type="entry name" value="AhpC-TSA"/>
    <property type="match status" value="1"/>
</dbReference>
<dbReference type="SUPFAM" id="SSF52833">
    <property type="entry name" value="Thioredoxin-like"/>
    <property type="match status" value="1"/>
</dbReference>
<evidence type="ECO:0000256" key="1">
    <source>
        <dbReference type="ARBA" id="ARBA00023284"/>
    </source>
</evidence>
<keyword evidence="1" id="KW-0676">Redox-active center</keyword>
<dbReference type="InterPro" id="IPR000866">
    <property type="entry name" value="AhpC/TSA"/>
</dbReference>
<dbReference type="GO" id="GO:0016491">
    <property type="term" value="F:oxidoreductase activity"/>
    <property type="evidence" value="ECO:0007669"/>
    <property type="project" value="InterPro"/>
</dbReference>
<dbReference type="PATRIC" id="fig|28229.3.peg.166"/>